<protein>
    <submittedName>
        <fullName evidence="2">DUF3667 domain-containing protein</fullName>
    </submittedName>
</protein>
<evidence type="ECO:0000313" key="3">
    <source>
        <dbReference type="Proteomes" id="UP001597012"/>
    </source>
</evidence>
<dbReference type="EMBL" id="JBHTHY010000006">
    <property type="protein sequence ID" value="MFD0797687.1"/>
    <property type="molecule type" value="Genomic_DNA"/>
</dbReference>
<dbReference type="InterPro" id="IPR022134">
    <property type="entry name" value="DUF3667"/>
</dbReference>
<sequence>MENGNDKVTTECLNCNTYVAGYFCPQCGQSVRDNTDRSIGKLLGDFLDNIFFYDNRFLISLRYLFRYPSRITVEFLAGKRKKFVSPVTLFLFVNVIYFFVNPLSDYSISLEDQYTQPYAPLIKDWINGRLQNEGLDFSTYSSTYQNMSDTISKSVIIINIPMIALGVYLMAFKKRRFYYDSLIFTFHFFSLFLASWILLDWIDTLIAMLAGHEESVIAAISFLLFTFAIPLCYAILGMKKFLDIKWYWAIPGGIGVILAVAFANVCYRLIIFILSMWFT</sequence>
<proteinExistence type="predicted"/>
<gene>
    <name evidence="2" type="ORF">ACFQZJ_09460</name>
</gene>
<reference evidence="3" key="1">
    <citation type="journal article" date="2019" name="Int. J. Syst. Evol. Microbiol.">
        <title>The Global Catalogue of Microorganisms (GCM) 10K type strain sequencing project: providing services to taxonomists for standard genome sequencing and annotation.</title>
        <authorList>
            <consortium name="The Broad Institute Genomics Platform"/>
            <consortium name="The Broad Institute Genome Sequencing Center for Infectious Disease"/>
            <person name="Wu L."/>
            <person name="Ma J."/>
        </authorList>
    </citation>
    <scope>NUCLEOTIDE SEQUENCE [LARGE SCALE GENOMIC DNA]</scope>
    <source>
        <strain evidence="3">CCUG 61948</strain>
    </source>
</reference>
<accession>A0ABW3B2Y5</accession>
<evidence type="ECO:0000313" key="2">
    <source>
        <dbReference type="EMBL" id="MFD0797687.1"/>
    </source>
</evidence>
<keyword evidence="1" id="KW-0472">Membrane</keyword>
<feature type="transmembrane region" description="Helical" evidence="1">
    <location>
        <begin position="248"/>
        <end position="278"/>
    </location>
</feature>
<evidence type="ECO:0000256" key="1">
    <source>
        <dbReference type="SAM" id="Phobius"/>
    </source>
</evidence>
<keyword evidence="3" id="KW-1185">Reference proteome</keyword>
<feature type="transmembrane region" description="Helical" evidence="1">
    <location>
        <begin position="151"/>
        <end position="170"/>
    </location>
</feature>
<feature type="transmembrane region" description="Helical" evidence="1">
    <location>
        <begin position="217"/>
        <end position="236"/>
    </location>
</feature>
<feature type="transmembrane region" description="Helical" evidence="1">
    <location>
        <begin position="83"/>
        <end position="100"/>
    </location>
</feature>
<dbReference type="Proteomes" id="UP001597012">
    <property type="component" value="Unassembled WGS sequence"/>
</dbReference>
<name>A0ABW3B2Y5_9FLAO</name>
<keyword evidence="1" id="KW-1133">Transmembrane helix</keyword>
<keyword evidence="1" id="KW-0812">Transmembrane</keyword>
<dbReference type="RefSeq" id="WP_379934121.1">
    <property type="nucleotide sequence ID" value="NZ_JBHTHY010000006.1"/>
</dbReference>
<feature type="transmembrane region" description="Helical" evidence="1">
    <location>
        <begin position="177"/>
        <end position="197"/>
    </location>
</feature>
<organism evidence="2 3">
    <name type="scientific">Maribacter chungangensis</name>
    <dbReference type="NCBI Taxonomy" id="1069117"/>
    <lineage>
        <taxon>Bacteria</taxon>
        <taxon>Pseudomonadati</taxon>
        <taxon>Bacteroidota</taxon>
        <taxon>Flavobacteriia</taxon>
        <taxon>Flavobacteriales</taxon>
        <taxon>Flavobacteriaceae</taxon>
        <taxon>Maribacter</taxon>
    </lineage>
</organism>
<dbReference type="Pfam" id="PF12412">
    <property type="entry name" value="DUF3667"/>
    <property type="match status" value="1"/>
</dbReference>
<comment type="caution">
    <text evidence="2">The sequence shown here is derived from an EMBL/GenBank/DDBJ whole genome shotgun (WGS) entry which is preliminary data.</text>
</comment>